<dbReference type="Proteomes" id="UP000290517">
    <property type="component" value="Unassembled WGS sequence"/>
</dbReference>
<keyword evidence="1" id="KW-1133">Transmembrane helix</keyword>
<sequence>MAEKPQTTEISYLPPSAPPTNHGHTVAAWFTMIGIIVGAVVAGIAVALAQVWLFWVGMGVVGLALVGGGVLRNMGYGQPKPGVTPRTTTQH</sequence>
<evidence type="ECO:0000313" key="4">
    <source>
        <dbReference type="Proteomes" id="UP000289805"/>
    </source>
</evidence>
<evidence type="ECO:0000313" key="5">
    <source>
        <dbReference type="Proteomes" id="UP000290517"/>
    </source>
</evidence>
<feature type="transmembrane region" description="Helical" evidence="1">
    <location>
        <begin position="26"/>
        <end position="46"/>
    </location>
</feature>
<dbReference type="EMBL" id="SDJR01000009">
    <property type="protein sequence ID" value="RXR23814.1"/>
    <property type="molecule type" value="Genomic_DNA"/>
</dbReference>
<dbReference type="EMBL" id="SDJQ01000013">
    <property type="protein sequence ID" value="RXR33716.1"/>
    <property type="molecule type" value="Genomic_DNA"/>
</dbReference>
<evidence type="ECO:0000313" key="2">
    <source>
        <dbReference type="EMBL" id="RXR23814.1"/>
    </source>
</evidence>
<keyword evidence="1" id="KW-0472">Membrane</keyword>
<comment type="caution">
    <text evidence="3">The sequence shown here is derived from an EMBL/GenBank/DDBJ whole genome shotgun (WGS) entry which is preliminary data.</text>
</comment>
<organism evidence="3 4">
    <name type="scientific">Oerskovia turbata</name>
    <dbReference type="NCBI Taxonomy" id="1713"/>
    <lineage>
        <taxon>Bacteria</taxon>
        <taxon>Bacillati</taxon>
        <taxon>Actinomycetota</taxon>
        <taxon>Actinomycetes</taxon>
        <taxon>Micrococcales</taxon>
        <taxon>Cellulomonadaceae</taxon>
        <taxon>Oerskovia</taxon>
    </lineage>
</organism>
<name>A0A4V1N4X8_9CELL</name>
<evidence type="ECO:0000256" key="1">
    <source>
        <dbReference type="SAM" id="Phobius"/>
    </source>
</evidence>
<proteinExistence type="predicted"/>
<reference evidence="4 5" key="1">
    <citation type="submission" date="2019-01" db="EMBL/GenBank/DDBJ databases">
        <title>Oerskovia turbata Genome sequencing and assembly.</title>
        <authorList>
            <person name="Dou T."/>
        </authorList>
    </citation>
    <scope>NUCLEOTIDE SEQUENCE [LARGE SCALE GENOMIC DNA]</scope>
    <source>
        <strain evidence="3 4">JCM12123</strain>
        <strain evidence="2 5">JCM3160</strain>
    </source>
</reference>
<dbReference type="AlphaFoldDB" id="A0A4V1N4X8"/>
<keyword evidence="5" id="KW-1185">Reference proteome</keyword>
<dbReference type="STRING" id="1713.GCA_000718325_02846"/>
<gene>
    <name evidence="2" type="ORF">EQW73_14485</name>
    <name evidence="3" type="ORF">EQW78_10415</name>
</gene>
<dbReference type="OrthoDB" id="5149710at2"/>
<dbReference type="Proteomes" id="UP000289805">
    <property type="component" value="Unassembled WGS sequence"/>
</dbReference>
<protein>
    <submittedName>
        <fullName evidence="3">Uncharacterized protein</fullName>
    </submittedName>
</protein>
<evidence type="ECO:0000313" key="3">
    <source>
        <dbReference type="EMBL" id="RXR33716.1"/>
    </source>
</evidence>
<keyword evidence="1" id="KW-0812">Transmembrane</keyword>
<accession>A0A4V1N4X8</accession>
<dbReference type="NCBIfam" id="NF041681">
    <property type="entry name" value="HGxxPAAW"/>
    <property type="match status" value="1"/>
</dbReference>
<dbReference type="RefSeq" id="WP_030152330.1">
    <property type="nucleotide sequence ID" value="NZ_JOFV01000013.1"/>
</dbReference>
<feature type="transmembrane region" description="Helical" evidence="1">
    <location>
        <begin position="52"/>
        <end position="71"/>
    </location>
</feature>